<evidence type="ECO:0000256" key="2">
    <source>
        <dbReference type="ARBA" id="ARBA00022475"/>
    </source>
</evidence>
<evidence type="ECO:0000256" key="3">
    <source>
        <dbReference type="ARBA" id="ARBA00022692"/>
    </source>
</evidence>
<evidence type="ECO:0000313" key="9">
    <source>
        <dbReference type="Proteomes" id="UP001597040"/>
    </source>
</evidence>
<dbReference type="InterPro" id="IPR018076">
    <property type="entry name" value="T2SS_GspF_dom"/>
</dbReference>
<accession>A0ABW3LHD6</accession>
<organism evidence="8 9">
    <name type="scientific">Virgibacillus byunsanensis</name>
    <dbReference type="NCBI Taxonomy" id="570945"/>
    <lineage>
        <taxon>Bacteria</taxon>
        <taxon>Bacillati</taxon>
        <taxon>Bacillota</taxon>
        <taxon>Bacilli</taxon>
        <taxon>Bacillales</taxon>
        <taxon>Bacillaceae</taxon>
        <taxon>Virgibacillus</taxon>
    </lineage>
</organism>
<dbReference type="Proteomes" id="UP001597040">
    <property type="component" value="Unassembled WGS sequence"/>
</dbReference>
<evidence type="ECO:0000256" key="5">
    <source>
        <dbReference type="ARBA" id="ARBA00023136"/>
    </source>
</evidence>
<dbReference type="Pfam" id="PF00482">
    <property type="entry name" value="T2SSF"/>
    <property type="match status" value="1"/>
</dbReference>
<dbReference type="EMBL" id="JBHTKJ010000007">
    <property type="protein sequence ID" value="MFD1037355.1"/>
    <property type="molecule type" value="Genomic_DNA"/>
</dbReference>
<reference evidence="9" key="1">
    <citation type="journal article" date="2019" name="Int. J. Syst. Evol. Microbiol.">
        <title>The Global Catalogue of Microorganisms (GCM) 10K type strain sequencing project: providing services to taxonomists for standard genome sequencing and annotation.</title>
        <authorList>
            <consortium name="The Broad Institute Genomics Platform"/>
            <consortium name="The Broad Institute Genome Sequencing Center for Infectious Disease"/>
            <person name="Wu L."/>
            <person name="Ma J."/>
        </authorList>
    </citation>
    <scope>NUCLEOTIDE SEQUENCE [LARGE SCALE GENOMIC DNA]</scope>
    <source>
        <strain evidence="9">CCUG 56754</strain>
    </source>
</reference>
<evidence type="ECO:0000313" key="8">
    <source>
        <dbReference type="EMBL" id="MFD1037355.1"/>
    </source>
</evidence>
<dbReference type="PANTHER" id="PTHR35007">
    <property type="entry name" value="INTEGRAL MEMBRANE PROTEIN-RELATED"/>
    <property type="match status" value="1"/>
</dbReference>
<dbReference type="PANTHER" id="PTHR35007:SF1">
    <property type="entry name" value="PILUS ASSEMBLY PROTEIN"/>
    <property type="match status" value="1"/>
</dbReference>
<evidence type="ECO:0000256" key="4">
    <source>
        <dbReference type="ARBA" id="ARBA00022989"/>
    </source>
</evidence>
<keyword evidence="2" id="KW-1003">Cell membrane</keyword>
<feature type="transmembrane region" description="Helical" evidence="6">
    <location>
        <begin position="298"/>
        <end position="317"/>
    </location>
</feature>
<name>A0ABW3LHD6_9BACI</name>
<proteinExistence type="predicted"/>
<dbReference type="Gene3D" id="1.20.81.30">
    <property type="entry name" value="Type II secretion system (T2SS), domain F"/>
    <property type="match status" value="1"/>
</dbReference>
<comment type="caution">
    <text evidence="8">The sequence shown here is derived from an EMBL/GenBank/DDBJ whole genome shotgun (WGS) entry which is preliminary data.</text>
</comment>
<evidence type="ECO:0000256" key="6">
    <source>
        <dbReference type="SAM" id="Phobius"/>
    </source>
</evidence>
<evidence type="ECO:0000256" key="1">
    <source>
        <dbReference type="ARBA" id="ARBA00004651"/>
    </source>
</evidence>
<feature type="transmembrane region" description="Helical" evidence="6">
    <location>
        <begin position="266"/>
        <end position="286"/>
    </location>
</feature>
<gene>
    <name evidence="8" type="ORF">ACFQ3N_02810</name>
</gene>
<keyword evidence="4 6" id="KW-1133">Transmembrane helix</keyword>
<sequence>MKGLMLVLFFLSIFLLFQAILQRLVPAKQNVMEKRINYYFTDPENVEKEDKKPKKKLRLQFNLDFTKQSVRKKLLTKDRNKKLELLLYQAGVPLKPEEYVIFQWISVCLSTGILYIIVDHIVIVPFGVIIGYLIPKIIIKRKKHNRAKSFNDALPEMIASVVGALKAGFSFPQALKSVAAEAQSPMKEEIETVLREMQYGTTMDEALNNLYERMPSEDLYLMIQAILIQRQVGGNLATVLEKIVQTIRDRIKIQGQISTLTAQGKLSGAVIGLLPVGIGFLLYLMQPEYIGKLFTHPLGIGLMIGAVVSCSVGFFLIQKITTIEV</sequence>
<dbReference type="RefSeq" id="WP_390359336.1">
    <property type="nucleotide sequence ID" value="NZ_JBHTKJ010000007.1"/>
</dbReference>
<keyword evidence="3 6" id="KW-0812">Transmembrane</keyword>
<feature type="transmembrane region" description="Helical" evidence="6">
    <location>
        <begin position="101"/>
        <end position="134"/>
    </location>
</feature>
<evidence type="ECO:0000259" key="7">
    <source>
        <dbReference type="Pfam" id="PF00482"/>
    </source>
</evidence>
<keyword evidence="5 6" id="KW-0472">Membrane</keyword>
<protein>
    <submittedName>
        <fullName evidence="8">Type II secretion system F family protein</fullName>
    </submittedName>
</protein>
<keyword evidence="9" id="KW-1185">Reference proteome</keyword>
<feature type="domain" description="Type II secretion system protein GspF" evidence="7">
    <location>
        <begin position="160"/>
        <end position="282"/>
    </location>
</feature>
<comment type="subcellular location">
    <subcellularLocation>
        <location evidence="1">Cell membrane</location>
        <topology evidence="1">Multi-pass membrane protein</topology>
    </subcellularLocation>
</comment>
<dbReference type="InterPro" id="IPR042094">
    <property type="entry name" value="T2SS_GspF_sf"/>
</dbReference>